<proteinExistence type="predicted"/>
<dbReference type="Proteomes" id="UP000244900">
    <property type="component" value="Chromosome"/>
</dbReference>
<evidence type="ECO:0000256" key="1">
    <source>
        <dbReference type="SAM" id="MobiDB-lite"/>
    </source>
</evidence>
<name>A0A2S1T0C7_9ACTN</name>
<dbReference type="AlphaFoldDB" id="A0A2S1T0C7"/>
<reference evidence="2 3" key="1">
    <citation type="submission" date="2018-05" db="EMBL/GenBank/DDBJ databases">
        <title>Complete genome sequence of sponge-derived Streptomyces sp. HNM0039.</title>
        <authorList>
            <person name="Huang X."/>
            <person name="Zhou S."/>
        </authorList>
    </citation>
    <scope>NUCLEOTIDE SEQUENCE [LARGE SCALE GENOMIC DNA]</scope>
    <source>
        <strain evidence="2 3">HNM0039</strain>
    </source>
</reference>
<accession>A0A2S1T0C7</accession>
<evidence type="ECO:0000313" key="3">
    <source>
        <dbReference type="Proteomes" id="UP000244900"/>
    </source>
</evidence>
<protein>
    <submittedName>
        <fullName evidence="2">Uncharacterized protein</fullName>
    </submittedName>
</protein>
<organism evidence="2 3">
    <name type="scientific">Streptomyces tirandamycinicus</name>
    <dbReference type="NCBI Taxonomy" id="2174846"/>
    <lineage>
        <taxon>Bacteria</taxon>
        <taxon>Bacillati</taxon>
        <taxon>Actinomycetota</taxon>
        <taxon>Actinomycetes</taxon>
        <taxon>Kitasatosporales</taxon>
        <taxon>Streptomycetaceae</taxon>
        <taxon>Streptomyces</taxon>
    </lineage>
</organism>
<dbReference type="EMBL" id="CP029188">
    <property type="protein sequence ID" value="AWI32124.1"/>
    <property type="molecule type" value="Genomic_DNA"/>
</dbReference>
<evidence type="ECO:0000313" key="2">
    <source>
        <dbReference type="EMBL" id="AWI32124.1"/>
    </source>
</evidence>
<dbReference type="OrthoDB" id="4320824at2"/>
<sequence length="168" mass="18808">MSWSGHWHGYGPWIGPSSVYAKEGSRRPPHPNGPPMVTDPEDKRQQQVLDRYREAAAEFQTGNVPPLMTGHWLSKKDHVAADRTWIDVGIALAWLTKHYEANPPYERADGFQAYGSLEGKLEYAADVLPRGVDVSWVHYTASKNLLSLNVVCCPNRFQPDIPCPLSPS</sequence>
<keyword evidence="3" id="KW-1185">Reference proteome</keyword>
<gene>
    <name evidence="2" type="ORF">DDW44_27510</name>
</gene>
<feature type="region of interest" description="Disordered" evidence="1">
    <location>
        <begin position="18"/>
        <end position="44"/>
    </location>
</feature>
<dbReference type="KEGG" id="stir:DDW44_27510"/>